<reference evidence="1 2" key="1">
    <citation type="submission" date="2019-05" db="EMBL/GenBank/DDBJ databases">
        <title>Another draft genome of Portunus trituberculatus and its Hox gene families provides insights of decapod evolution.</title>
        <authorList>
            <person name="Jeong J.-H."/>
            <person name="Song I."/>
            <person name="Kim S."/>
            <person name="Choi T."/>
            <person name="Kim D."/>
            <person name="Ryu S."/>
            <person name="Kim W."/>
        </authorList>
    </citation>
    <scope>NUCLEOTIDE SEQUENCE [LARGE SCALE GENOMIC DNA]</scope>
    <source>
        <tissue evidence="1">Muscle</tissue>
    </source>
</reference>
<evidence type="ECO:0000313" key="1">
    <source>
        <dbReference type="EMBL" id="MPC86886.1"/>
    </source>
</evidence>
<sequence length="22" mass="2575">MLQLTGFQRMCTGQIQQMMLCL</sequence>
<dbReference type="EMBL" id="VSRR010072853">
    <property type="protein sequence ID" value="MPC86886.1"/>
    <property type="molecule type" value="Genomic_DNA"/>
</dbReference>
<organism evidence="1 2">
    <name type="scientific">Portunus trituberculatus</name>
    <name type="common">Swimming crab</name>
    <name type="synonym">Neptunus trituberculatus</name>
    <dbReference type="NCBI Taxonomy" id="210409"/>
    <lineage>
        <taxon>Eukaryota</taxon>
        <taxon>Metazoa</taxon>
        <taxon>Ecdysozoa</taxon>
        <taxon>Arthropoda</taxon>
        <taxon>Crustacea</taxon>
        <taxon>Multicrustacea</taxon>
        <taxon>Malacostraca</taxon>
        <taxon>Eumalacostraca</taxon>
        <taxon>Eucarida</taxon>
        <taxon>Decapoda</taxon>
        <taxon>Pleocyemata</taxon>
        <taxon>Brachyura</taxon>
        <taxon>Eubrachyura</taxon>
        <taxon>Portunoidea</taxon>
        <taxon>Portunidae</taxon>
        <taxon>Portuninae</taxon>
        <taxon>Portunus</taxon>
    </lineage>
</organism>
<dbReference type="Proteomes" id="UP000324222">
    <property type="component" value="Unassembled WGS sequence"/>
</dbReference>
<comment type="caution">
    <text evidence="1">The sequence shown here is derived from an EMBL/GenBank/DDBJ whole genome shotgun (WGS) entry which is preliminary data.</text>
</comment>
<name>A0A5B7IYW2_PORTR</name>
<dbReference type="AlphaFoldDB" id="A0A5B7IYW2"/>
<proteinExistence type="predicted"/>
<gene>
    <name evidence="1" type="ORF">E2C01_081724</name>
</gene>
<accession>A0A5B7IYW2</accession>
<protein>
    <submittedName>
        <fullName evidence="1">Uncharacterized protein</fullName>
    </submittedName>
</protein>
<evidence type="ECO:0000313" key="2">
    <source>
        <dbReference type="Proteomes" id="UP000324222"/>
    </source>
</evidence>
<keyword evidence="2" id="KW-1185">Reference proteome</keyword>